<dbReference type="Proteomes" id="UP000249524">
    <property type="component" value="Unassembled WGS sequence"/>
</dbReference>
<dbReference type="EMBL" id="QFYS01000005">
    <property type="protein sequence ID" value="RAK64731.1"/>
    <property type="molecule type" value="Genomic_DNA"/>
</dbReference>
<dbReference type="Gene3D" id="3.40.50.1820">
    <property type="entry name" value="alpha/beta hydrolase"/>
    <property type="match status" value="1"/>
</dbReference>
<evidence type="ECO:0000313" key="2">
    <source>
        <dbReference type="EMBL" id="RAK64731.1"/>
    </source>
</evidence>
<name>A0A328BE68_9CAUL</name>
<dbReference type="PANTHER" id="PTHR43194:SF2">
    <property type="entry name" value="PEROXISOMAL MEMBRANE PROTEIN LPX1"/>
    <property type="match status" value="1"/>
</dbReference>
<dbReference type="PANTHER" id="PTHR43194">
    <property type="entry name" value="HYDROLASE ALPHA/BETA FOLD FAMILY"/>
    <property type="match status" value="1"/>
</dbReference>
<accession>A0A328BE68</accession>
<dbReference type="InterPro" id="IPR050228">
    <property type="entry name" value="Carboxylesterase_BioH"/>
</dbReference>
<dbReference type="AlphaFoldDB" id="A0A328BE68"/>
<dbReference type="PRINTS" id="PR00412">
    <property type="entry name" value="EPOXHYDRLASE"/>
</dbReference>
<dbReference type="InterPro" id="IPR000073">
    <property type="entry name" value="AB_hydrolase_1"/>
</dbReference>
<organism evidence="2 3">
    <name type="scientific">Phenylobacterium kunshanense</name>
    <dbReference type="NCBI Taxonomy" id="1445034"/>
    <lineage>
        <taxon>Bacteria</taxon>
        <taxon>Pseudomonadati</taxon>
        <taxon>Pseudomonadota</taxon>
        <taxon>Alphaproteobacteria</taxon>
        <taxon>Caulobacterales</taxon>
        <taxon>Caulobacteraceae</taxon>
        <taxon>Phenylobacterium</taxon>
    </lineage>
</organism>
<feature type="domain" description="AB hydrolase-1" evidence="1">
    <location>
        <begin position="30"/>
        <end position="274"/>
    </location>
</feature>
<reference evidence="2 3" key="1">
    <citation type="submission" date="2018-05" db="EMBL/GenBank/DDBJ databases">
        <authorList>
            <person name="Lanie J.A."/>
            <person name="Ng W.-L."/>
            <person name="Kazmierczak K.M."/>
            <person name="Andrzejewski T.M."/>
            <person name="Davidsen T.M."/>
            <person name="Wayne K.J."/>
            <person name="Tettelin H."/>
            <person name="Glass J.I."/>
            <person name="Rusch D."/>
            <person name="Podicherti R."/>
            <person name="Tsui H.-C.T."/>
            <person name="Winkler M.E."/>
        </authorList>
    </citation>
    <scope>NUCLEOTIDE SEQUENCE [LARGE SCALE GENOMIC DNA]</scope>
    <source>
        <strain evidence="2 3">BUT-10</strain>
    </source>
</reference>
<dbReference type="Pfam" id="PF12697">
    <property type="entry name" value="Abhydrolase_6"/>
    <property type="match status" value="1"/>
</dbReference>
<dbReference type="SUPFAM" id="SSF53474">
    <property type="entry name" value="alpha/beta-Hydrolases"/>
    <property type="match status" value="1"/>
</dbReference>
<keyword evidence="2" id="KW-0378">Hydrolase</keyword>
<protein>
    <submittedName>
        <fullName evidence="2">Alpha/beta hydrolase</fullName>
    </submittedName>
</protein>
<gene>
    <name evidence="2" type="ORF">DJ019_11905</name>
</gene>
<proteinExistence type="predicted"/>
<dbReference type="InterPro" id="IPR000639">
    <property type="entry name" value="Epox_hydrolase-like"/>
</dbReference>
<evidence type="ECO:0000313" key="3">
    <source>
        <dbReference type="Proteomes" id="UP000249524"/>
    </source>
</evidence>
<dbReference type="OrthoDB" id="9801400at2"/>
<dbReference type="InterPro" id="IPR029058">
    <property type="entry name" value="AB_hydrolase_fold"/>
</dbReference>
<keyword evidence="3" id="KW-1185">Reference proteome</keyword>
<dbReference type="RefSeq" id="WP_111276269.1">
    <property type="nucleotide sequence ID" value="NZ_QFYS01000005.1"/>
</dbReference>
<sequence>MVKPVTVTFRGDEGLTLEADTYGDPVRGTVLLAHGGGQTRHAWARACASLSASGWRAVAMDLRGHGQSQWSPSGDYRIQRFAGDLVQVAEQLGGRPALVGASLGGIAGMVVEAMAAPGTFSSLTLVDVTPQMEPAGIAKVMGFMGERASIGFSDLEDAADFIANYLPHRPRPRDLSGLAKNLRLHPDGRYRWHWDPRFVTSVAESRASYATGSFQEQLGAIDTPIHLIRGSISELVSREAADAFLAAVPHAHFTDVENAGHMLVGDRNDIFVDAVLDFLKDIDVH</sequence>
<evidence type="ECO:0000259" key="1">
    <source>
        <dbReference type="Pfam" id="PF12697"/>
    </source>
</evidence>
<dbReference type="GO" id="GO:0016787">
    <property type="term" value="F:hydrolase activity"/>
    <property type="evidence" value="ECO:0007669"/>
    <property type="project" value="UniProtKB-KW"/>
</dbReference>
<comment type="caution">
    <text evidence="2">The sequence shown here is derived from an EMBL/GenBank/DDBJ whole genome shotgun (WGS) entry which is preliminary data.</text>
</comment>